<feature type="transmembrane region" description="Helical" evidence="5">
    <location>
        <begin position="239"/>
        <end position="259"/>
    </location>
</feature>
<name>A0ABP9P0C6_9BACT</name>
<feature type="transmembrane region" description="Helical" evidence="5">
    <location>
        <begin position="303"/>
        <end position="325"/>
    </location>
</feature>
<accession>A0ABP9P0C6</accession>
<evidence type="ECO:0000313" key="8">
    <source>
        <dbReference type="Proteomes" id="UP001499852"/>
    </source>
</evidence>
<evidence type="ECO:0000259" key="6">
    <source>
        <dbReference type="PROSITE" id="PS51007"/>
    </source>
</evidence>
<gene>
    <name evidence="7" type="ORF">GCM10023213_05200</name>
</gene>
<evidence type="ECO:0000256" key="3">
    <source>
        <dbReference type="ARBA" id="ARBA00023004"/>
    </source>
</evidence>
<dbReference type="Proteomes" id="UP001499852">
    <property type="component" value="Unassembled WGS sequence"/>
</dbReference>
<feature type="transmembrane region" description="Helical" evidence="5">
    <location>
        <begin position="81"/>
        <end position="101"/>
    </location>
</feature>
<keyword evidence="8" id="KW-1185">Reference proteome</keyword>
<dbReference type="InterPro" id="IPR036909">
    <property type="entry name" value="Cyt_c-like_dom_sf"/>
</dbReference>
<keyword evidence="3 4" id="KW-0408">Iron</keyword>
<keyword evidence="5" id="KW-1133">Transmembrane helix</keyword>
<organism evidence="7 8">
    <name type="scientific">Prosthecobacter algae</name>
    <dbReference type="NCBI Taxonomy" id="1144682"/>
    <lineage>
        <taxon>Bacteria</taxon>
        <taxon>Pseudomonadati</taxon>
        <taxon>Verrucomicrobiota</taxon>
        <taxon>Verrucomicrobiia</taxon>
        <taxon>Verrucomicrobiales</taxon>
        <taxon>Verrucomicrobiaceae</taxon>
        <taxon>Prosthecobacter</taxon>
    </lineage>
</organism>
<keyword evidence="1 4" id="KW-0349">Heme</keyword>
<dbReference type="EMBL" id="BAABIA010000001">
    <property type="protein sequence ID" value="GAA5134114.1"/>
    <property type="molecule type" value="Genomic_DNA"/>
</dbReference>
<feature type="transmembrane region" description="Helical" evidence="5">
    <location>
        <begin position="271"/>
        <end position="291"/>
    </location>
</feature>
<keyword evidence="2 4" id="KW-0479">Metal-binding</keyword>
<feature type="transmembrane region" description="Helical" evidence="5">
    <location>
        <begin position="152"/>
        <end position="176"/>
    </location>
</feature>
<dbReference type="PROSITE" id="PS51007">
    <property type="entry name" value="CYTC"/>
    <property type="match status" value="1"/>
</dbReference>
<feature type="transmembrane region" description="Helical" evidence="5">
    <location>
        <begin position="32"/>
        <end position="61"/>
    </location>
</feature>
<feature type="domain" description="Cytochrome c" evidence="6">
    <location>
        <begin position="352"/>
        <end position="441"/>
    </location>
</feature>
<protein>
    <recommendedName>
        <fullName evidence="6">Cytochrome c domain-containing protein</fullName>
    </recommendedName>
</protein>
<comment type="caution">
    <text evidence="7">The sequence shown here is derived from an EMBL/GenBank/DDBJ whole genome shotgun (WGS) entry which is preliminary data.</text>
</comment>
<dbReference type="Gene3D" id="1.10.760.10">
    <property type="entry name" value="Cytochrome c-like domain"/>
    <property type="match status" value="1"/>
</dbReference>
<keyword evidence="5" id="KW-0812">Transmembrane</keyword>
<evidence type="ECO:0000256" key="5">
    <source>
        <dbReference type="SAM" id="Phobius"/>
    </source>
</evidence>
<dbReference type="InterPro" id="IPR009056">
    <property type="entry name" value="Cyt_c-like_dom"/>
</dbReference>
<evidence type="ECO:0000256" key="1">
    <source>
        <dbReference type="ARBA" id="ARBA00022617"/>
    </source>
</evidence>
<reference evidence="8" key="1">
    <citation type="journal article" date="2019" name="Int. J. Syst. Evol. Microbiol.">
        <title>The Global Catalogue of Microorganisms (GCM) 10K type strain sequencing project: providing services to taxonomists for standard genome sequencing and annotation.</title>
        <authorList>
            <consortium name="The Broad Institute Genomics Platform"/>
            <consortium name="The Broad Institute Genome Sequencing Center for Infectious Disease"/>
            <person name="Wu L."/>
            <person name="Ma J."/>
        </authorList>
    </citation>
    <scope>NUCLEOTIDE SEQUENCE [LARGE SCALE GENOMIC DNA]</scope>
    <source>
        <strain evidence="8">JCM 18053</strain>
    </source>
</reference>
<dbReference type="SUPFAM" id="SSF46626">
    <property type="entry name" value="Cytochrome c"/>
    <property type="match status" value="1"/>
</dbReference>
<proteinExistence type="predicted"/>
<dbReference type="Pfam" id="PF00034">
    <property type="entry name" value="Cytochrom_C"/>
    <property type="match status" value="1"/>
</dbReference>
<evidence type="ECO:0000256" key="2">
    <source>
        <dbReference type="ARBA" id="ARBA00022723"/>
    </source>
</evidence>
<feature type="transmembrane region" description="Helical" evidence="5">
    <location>
        <begin position="196"/>
        <end position="218"/>
    </location>
</feature>
<feature type="transmembrane region" description="Helical" evidence="5">
    <location>
        <begin position="113"/>
        <end position="132"/>
    </location>
</feature>
<keyword evidence="5" id="KW-0472">Membrane</keyword>
<evidence type="ECO:0000256" key="4">
    <source>
        <dbReference type="PROSITE-ProRule" id="PRU00433"/>
    </source>
</evidence>
<sequence>MTFMTLSFLLANTPIPRDLPLPLPLPEGLLKTLLVLFFLVHILFVNLMVGGSILVVVAEWLGRKRQRWDTLAHAIAKTVTVNKSLAVVMGIGPLLCINLVYTMQWYSANALTGHAWLMIVPLVTVAFLLTYLHKYTWDRWAQGPKKTLHHAIGIAAMLLFLFIPLIFLANINLMLFPSEWEKVRGFFSSLRIGNVLPRYLHFMAASIAMTGLFLAGWFGRKSSDLSHLPGFARPELRRIFYRVTALVTMAQFGFGPLLLFTLPAAGITPQLYAIIFSGAAVGLLTLMVLTLELRASDEQIGRHYGWICALFTVVVLGMGSGRHVYREAALRPHQAAIQERTQSYAAALAEFQKAQAGKPAPAEPDAHQLFMNCAACHAPNTKLVGPPLTEIAQIYAGNPEGIVTWAMAPGKKRPEMPQMPPFAHLGEASLRKIAELMLEKGKVP</sequence>
<evidence type="ECO:0000313" key="7">
    <source>
        <dbReference type="EMBL" id="GAA5134114.1"/>
    </source>
</evidence>